<dbReference type="SUPFAM" id="SSF55804">
    <property type="entry name" value="Phoshotransferase/anion transport protein"/>
    <property type="match status" value="1"/>
</dbReference>
<dbReference type="Proteomes" id="UP000036045">
    <property type="component" value="Unassembled WGS sequence"/>
</dbReference>
<evidence type="ECO:0000256" key="9">
    <source>
        <dbReference type="ARBA" id="ARBA00041175"/>
    </source>
</evidence>
<evidence type="ECO:0000313" key="12">
    <source>
        <dbReference type="EMBL" id="KLV26932.1"/>
    </source>
</evidence>
<dbReference type="PANTHER" id="PTHR36203">
    <property type="entry name" value="ASCORBATE-SPECIFIC PTS SYSTEM EIIA COMPONENT"/>
    <property type="match status" value="1"/>
</dbReference>
<comment type="subcellular location">
    <subcellularLocation>
        <location evidence="1">Cytoplasm</location>
    </subcellularLocation>
</comment>
<dbReference type="RefSeq" id="WP_047941464.1">
    <property type="nucleotide sequence ID" value="NZ_CP026033.1"/>
</dbReference>
<dbReference type="PANTHER" id="PTHR36203:SF1">
    <property type="entry name" value="ASCORBATE-SPECIFIC PTS SYSTEM EIIA COMPONENT"/>
    <property type="match status" value="1"/>
</dbReference>
<evidence type="ECO:0000256" key="6">
    <source>
        <dbReference type="ARBA" id="ARBA00022683"/>
    </source>
</evidence>
<keyword evidence="6" id="KW-0598">Phosphotransferase system</keyword>
<organism evidence="12 14">
    <name type="scientific">Niallia circulans</name>
    <name type="common">Bacillus circulans</name>
    <dbReference type="NCBI Taxonomy" id="1397"/>
    <lineage>
        <taxon>Bacteria</taxon>
        <taxon>Bacillati</taxon>
        <taxon>Bacillota</taxon>
        <taxon>Bacilli</taxon>
        <taxon>Bacillales</taxon>
        <taxon>Bacillaceae</taxon>
        <taxon>Niallia</taxon>
    </lineage>
</organism>
<evidence type="ECO:0000256" key="2">
    <source>
        <dbReference type="ARBA" id="ARBA00022448"/>
    </source>
</evidence>
<evidence type="ECO:0000256" key="4">
    <source>
        <dbReference type="ARBA" id="ARBA00022553"/>
    </source>
</evidence>
<evidence type="ECO:0000313" key="13">
    <source>
        <dbReference type="EMBL" id="PAD81877.1"/>
    </source>
</evidence>
<dbReference type="Pfam" id="PF00359">
    <property type="entry name" value="PTS_EIIA_2"/>
    <property type="match status" value="1"/>
</dbReference>
<evidence type="ECO:0000256" key="8">
    <source>
        <dbReference type="ARBA" id="ARBA00037387"/>
    </source>
</evidence>
<keyword evidence="12" id="KW-0762">Sugar transport</keyword>
<keyword evidence="4" id="KW-0597">Phosphoprotein</keyword>
<comment type="function">
    <text evidence="8">The phosphoenolpyruvate-dependent sugar phosphotransferase system (sugar PTS), a major carbohydrate active transport system, catalyzes the phosphorylation of incoming sugar substrates concomitantly with their translocation across the cell membrane. The enzyme II UlaABC PTS system is involved in ascorbate transport.</text>
</comment>
<dbReference type="InterPro" id="IPR016152">
    <property type="entry name" value="PTrfase/Anion_transptr"/>
</dbReference>
<dbReference type="OrthoDB" id="369398at2"/>
<keyword evidence="14" id="KW-1185">Reference proteome</keyword>
<dbReference type="Proteomes" id="UP000216961">
    <property type="component" value="Unassembled WGS sequence"/>
</dbReference>
<dbReference type="GO" id="GO:0016301">
    <property type="term" value="F:kinase activity"/>
    <property type="evidence" value="ECO:0007669"/>
    <property type="project" value="UniProtKB-KW"/>
</dbReference>
<keyword evidence="7" id="KW-0418">Kinase</keyword>
<keyword evidence="2" id="KW-0813">Transport</keyword>
<dbReference type="EMBL" id="NPBQ01000106">
    <property type="protein sequence ID" value="PAD81877.1"/>
    <property type="molecule type" value="Genomic_DNA"/>
</dbReference>
<dbReference type="CDD" id="cd00211">
    <property type="entry name" value="PTS_IIA_fru"/>
    <property type="match status" value="1"/>
</dbReference>
<dbReference type="GO" id="GO:0005737">
    <property type="term" value="C:cytoplasm"/>
    <property type="evidence" value="ECO:0007669"/>
    <property type="project" value="UniProtKB-SubCell"/>
</dbReference>
<evidence type="ECO:0000313" key="14">
    <source>
        <dbReference type="Proteomes" id="UP000036045"/>
    </source>
</evidence>
<dbReference type="InterPro" id="IPR051351">
    <property type="entry name" value="Ascorbate-PTS_EIIA_comp"/>
</dbReference>
<reference evidence="13 15" key="2">
    <citation type="submission" date="2017-07" db="EMBL/GenBank/DDBJ databases">
        <title>Isolation and whole genome analysis of endospore-forming bacteria from heroin.</title>
        <authorList>
            <person name="Kalinowski J."/>
            <person name="Ahrens B."/>
            <person name="Al-Dilaimi A."/>
            <person name="Winkler A."/>
            <person name="Wibberg D."/>
            <person name="Schleenbecker U."/>
            <person name="Ruckert C."/>
            <person name="Wolfel R."/>
            <person name="Grass G."/>
        </authorList>
    </citation>
    <scope>NUCLEOTIDE SEQUENCE [LARGE SCALE GENOMIC DNA]</scope>
    <source>
        <strain evidence="13 15">7521-2</strain>
    </source>
</reference>
<evidence type="ECO:0000256" key="1">
    <source>
        <dbReference type="ARBA" id="ARBA00004496"/>
    </source>
</evidence>
<evidence type="ECO:0000256" key="5">
    <source>
        <dbReference type="ARBA" id="ARBA00022679"/>
    </source>
</evidence>
<dbReference type="EMBL" id="LDPH01000006">
    <property type="protein sequence ID" value="KLV26932.1"/>
    <property type="molecule type" value="Genomic_DNA"/>
</dbReference>
<sequence length="147" mass="16613">MLSNILEEEFIQLNVRVDNWEEAIRKGTLPLVMKNKITKEYVNKIIEIAKTIGPYIVITKHVALPHAPAEFGAKETAIGITTLEYPVRFGNEANDPVKYLFCLSATDSNSHLEALAELVKLLENEEFFKLLDTSSSPKEIFSYISKI</sequence>
<dbReference type="InterPro" id="IPR002178">
    <property type="entry name" value="PTS_EIIA_type-2_dom"/>
</dbReference>
<comment type="caution">
    <text evidence="12">The sequence shown here is derived from an EMBL/GenBank/DDBJ whole genome shotgun (WGS) entry which is preliminary data.</text>
</comment>
<evidence type="ECO:0000259" key="11">
    <source>
        <dbReference type="PROSITE" id="PS51094"/>
    </source>
</evidence>
<dbReference type="Gene3D" id="3.40.930.10">
    <property type="entry name" value="Mannitol-specific EII, Chain A"/>
    <property type="match status" value="1"/>
</dbReference>
<protein>
    <recommendedName>
        <fullName evidence="9">Ascorbate-specific PTS system EIIA component</fullName>
    </recommendedName>
    <alternativeName>
        <fullName evidence="10">Ascorbate-specific phosphotransferase enzyme IIA component</fullName>
    </alternativeName>
</protein>
<proteinExistence type="predicted"/>
<accession>A0A0J1ILT8</accession>
<evidence type="ECO:0000313" key="15">
    <source>
        <dbReference type="Proteomes" id="UP000216961"/>
    </source>
</evidence>
<dbReference type="AlphaFoldDB" id="A0A0J1ILT8"/>
<gene>
    <name evidence="12" type="ORF">ABW02_08105</name>
    <name evidence="13" type="ORF">CHH57_17630</name>
</gene>
<dbReference type="PROSITE" id="PS51094">
    <property type="entry name" value="PTS_EIIA_TYPE_2"/>
    <property type="match status" value="1"/>
</dbReference>
<keyword evidence="3" id="KW-0963">Cytoplasm</keyword>
<dbReference type="GO" id="GO:0009401">
    <property type="term" value="P:phosphoenolpyruvate-dependent sugar phosphotransferase system"/>
    <property type="evidence" value="ECO:0007669"/>
    <property type="project" value="UniProtKB-KW"/>
</dbReference>
<evidence type="ECO:0000256" key="3">
    <source>
        <dbReference type="ARBA" id="ARBA00022490"/>
    </source>
</evidence>
<dbReference type="PATRIC" id="fig|1397.4.peg.4790"/>
<evidence type="ECO:0000256" key="7">
    <source>
        <dbReference type="ARBA" id="ARBA00022777"/>
    </source>
</evidence>
<keyword evidence="5" id="KW-0808">Transferase</keyword>
<reference evidence="12 14" key="1">
    <citation type="submission" date="2015-05" db="EMBL/GenBank/DDBJ databases">
        <title>Whole genome sequence and identification of bacterial endophytes from Costus igneus.</title>
        <authorList>
            <person name="Lee Y.P."/>
            <person name="Gan H.M."/>
            <person name="Eng W."/>
            <person name="Wheatley M.S."/>
            <person name="Caraballo A."/>
            <person name="Polter S."/>
            <person name="Savka M.A."/>
            <person name="Hudson A.O."/>
        </authorList>
    </citation>
    <scope>NUCLEOTIDE SEQUENCE [LARGE SCALE GENOMIC DNA]</scope>
    <source>
        <strain evidence="12 14">RIT379</strain>
    </source>
</reference>
<feature type="domain" description="PTS EIIA type-2" evidence="11">
    <location>
        <begin position="4"/>
        <end position="147"/>
    </location>
</feature>
<name>A0A0J1ILT8_NIACI</name>
<evidence type="ECO:0000256" key="10">
    <source>
        <dbReference type="ARBA" id="ARBA00042072"/>
    </source>
</evidence>